<dbReference type="AlphaFoldDB" id="A0A918AK87"/>
<proteinExistence type="predicted"/>
<sequence>MSGLIVPGRAEAEIVRAYPPLRHLLYLRDAAWRFLPLQPGRDQIDGVRVWPDGWRDAIRFRDADDALGLRLDRDTAITWEHTGALADVVQELLALPHPRSRLAPRLAKGRGPELR</sequence>
<reference evidence="1" key="2">
    <citation type="submission" date="2020-09" db="EMBL/GenBank/DDBJ databases">
        <authorList>
            <person name="Sun Q."/>
            <person name="Ohkuma M."/>
        </authorList>
    </citation>
    <scope>NUCLEOTIDE SEQUENCE</scope>
    <source>
        <strain evidence="1">JCM 3313</strain>
    </source>
</reference>
<dbReference type="Proteomes" id="UP000639606">
    <property type="component" value="Unassembled WGS sequence"/>
</dbReference>
<organism evidence="1 2">
    <name type="scientific">Saccharothrix coeruleofusca</name>
    <dbReference type="NCBI Taxonomy" id="33919"/>
    <lineage>
        <taxon>Bacteria</taxon>
        <taxon>Bacillati</taxon>
        <taxon>Actinomycetota</taxon>
        <taxon>Actinomycetes</taxon>
        <taxon>Pseudonocardiales</taxon>
        <taxon>Pseudonocardiaceae</taxon>
        <taxon>Saccharothrix</taxon>
    </lineage>
</organism>
<evidence type="ECO:0000313" key="2">
    <source>
        <dbReference type="Proteomes" id="UP000639606"/>
    </source>
</evidence>
<evidence type="ECO:0000313" key="1">
    <source>
        <dbReference type="EMBL" id="GGP51986.1"/>
    </source>
</evidence>
<comment type="caution">
    <text evidence="1">The sequence shown here is derived from an EMBL/GenBank/DDBJ whole genome shotgun (WGS) entry which is preliminary data.</text>
</comment>
<dbReference type="RefSeq" id="WP_189223409.1">
    <property type="nucleotide sequence ID" value="NZ_BMRG01000004.1"/>
</dbReference>
<keyword evidence="2" id="KW-1185">Reference proteome</keyword>
<protein>
    <submittedName>
        <fullName evidence="1">Uncharacterized protein</fullName>
    </submittedName>
</protein>
<gene>
    <name evidence="1" type="ORF">GCM10010185_25050</name>
</gene>
<accession>A0A918AK87</accession>
<name>A0A918AK87_9PSEU</name>
<dbReference type="EMBL" id="BMRG01000004">
    <property type="protein sequence ID" value="GGP51986.1"/>
    <property type="molecule type" value="Genomic_DNA"/>
</dbReference>
<reference evidence="1" key="1">
    <citation type="journal article" date="2014" name="Int. J. Syst. Evol. Microbiol.">
        <title>Complete genome sequence of Corynebacterium casei LMG S-19264T (=DSM 44701T), isolated from a smear-ripened cheese.</title>
        <authorList>
            <consortium name="US DOE Joint Genome Institute (JGI-PGF)"/>
            <person name="Walter F."/>
            <person name="Albersmeier A."/>
            <person name="Kalinowski J."/>
            <person name="Ruckert C."/>
        </authorList>
    </citation>
    <scope>NUCLEOTIDE SEQUENCE</scope>
    <source>
        <strain evidence="1">JCM 3313</strain>
    </source>
</reference>